<evidence type="ECO:0000313" key="3">
    <source>
        <dbReference type="EnsemblMetazoa" id="ISCW003937-PA"/>
    </source>
</evidence>
<gene>
    <name evidence="2" type="ORF">IscW_ISCW003937</name>
</gene>
<protein>
    <recommendedName>
        <fullName evidence="1">Reverse transcriptase domain-containing protein</fullName>
    </recommendedName>
</protein>
<sequence>MTGPFPAAPPGAFPEHLVEADLFFPASASDINNAMIPVASAAVPDGFLAHLLKSVPPFLLRVLVNLLLLARRAPVALWEARTTFISKTTDATEPSQFRPITVASVLTVLQFQGKTLGSHSSAGVCQGDPLSPVLFNLALAEYLTNVDHNIAFVGGDLRFDAIAFADDLVVFA</sequence>
<dbReference type="InParanoid" id="B7PIQ5"/>
<organism>
    <name type="scientific">Ixodes scapularis</name>
    <name type="common">Black-legged tick</name>
    <name type="synonym">Deer tick</name>
    <dbReference type="NCBI Taxonomy" id="6945"/>
    <lineage>
        <taxon>Eukaryota</taxon>
        <taxon>Metazoa</taxon>
        <taxon>Ecdysozoa</taxon>
        <taxon>Arthropoda</taxon>
        <taxon>Chelicerata</taxon>
        <taxon>Arachnida</taxon>
        <taxon>Acari</taxon>
        <taxon>Parasitiformes</taxon>
        <taxon>Ixodida</taxon>
        <taxon>Ixodoidea</taxon>
        <taxon>Ixodidae</taxon>
        <taxon>Ixodinae</taxon>
        <taxon>Ixodes</taxon>
    </lineage>
</organism>
<dbReference type="AlphaFoldDB" id="B7PIQ5"/>
<name>B7PIQ5_IXOSC</name>
<keyword evidence="4" id="KW-1185">Reference proteome</keyword>
<dbReference type="EnsemblMetazoa" id="ISCW003937-RA">
    <property type="protein sequence ID" value="ISCW003937-PA"/>
    <property type="gene ID" value="ISCW003937"/>
</dbReference>
<evidence type="ECO:0000259" key="1">
    <source>
        <dbReference type="Pfam" id="PF00078"/>
    </source>
</evidence>
<dbReference type="InterPro" id="IPR000477">
    <property type="entry name" value="RT_dom"/>
</dbReference>
<reference evidence="2 4" key="1">
    <citation type="submission" date="2008-03" db="EMBL/GenBank/DDBJ databases">
        <title>Annotation of Ixodes scapularis.</title>
        <authorList>
            <consortium name="Ixodes scapularis Genome Project Consortium"/>
            <person name="Caler E."/>
            <person name="Hannick L.I."/>
            <person name="Bidwell S."/>
            <person name="Joardar V."/>
            <person name="Thiagarajan M."/>
            <person name="Amedeo P."/>
            <person name="Galinsky K.J."/>
            <person name="Schobel S."/>
            <person name="Inman J."/>
            <person name="Hostetler J."/>
            <person name="Miller J."/>
            <person name="Hammond M."/>
            <person name="Megy K."/>
            <person name="Lawson D."/>
            <person name="Kodira C."/>
            <person name="Sutton G."/>
            <person name="Meyer J."/>
            <person name="Hill C.A."/>
            <person name="Birren B."/>
            <person name="Nene V."/>
            <person name="Collins F."/>
            <person name="Alarcon-Chaidez F."/>
            <person name="Wikel S."/>
            <person name="Strausberg R."/>
        </authorList>
    </citation>
    <scope>NUCLEOTIDE SEQUENCE [LARGE SCALE GENOMIC DNA]</scope>
    <source>
        <strain evidence="4">Wikel</strain>
        <strain evidence="2">Wikel colony</strain>
    </source>
</reference>
<dbReference type="EMBL" id="DS720563">
    <property type="protein sequence ID" value="EEC06477.1"/>
    <property type="molecule type" value="Genomic_DNA"/>
</dbReference>
<dbReference type="Pfam" id="PF00078">
    <property type="entry name" value="RVT_1"/>
    <property type="match status" value="1"/>
</dbReference>
<evidence type="ECO:0000313" key="4">
    <source>
        <dbReference type="Proteomes" id="UP000001555"/>
    </source>
</evidence>
<dbReference type="HOGENOM" id="CLU_1556984_0_0_1"/>
<proteinExistence type="predicted"/>
<evidence type="ECO:0000313" key="2">
    <source>
        <dbReference type="EMBL" id="EEC06477.1"/>
    </source>
</evidence>
<feature type="domain" description="Reverse transcriptase" evidence="1">
    <location>
        <begin position="92"/>
        <end position="172"/>
    </location>
</feature>
<dbReference type="VEuPathDB" id="VectorBase:ISCI003937"/>
<dbReference type="VEuPathDB" id="VectorBase:ISCW003937"/>
<dbReference type="EMBL" id="ABJB010398726">
    <property type="status" value="NOT_ANNOTATED_CDS"/>
    <property type="molecule type" value="Genomic_DNA"/>
</dbReference>
<dbReference type="Proteomes" id="UP000001555">
    <property type="component" value="Unassembled WGS sequence"/>
</dbReference>
<reference evidence="3" key="2">
    <citation type="submission" date="2020-05" db="UniProtKB">
        <authorList>
            <consortium name="EnsemblMetazoa"/>
        </authorList>
    </citation>
    <scope>IDENTIFICATION</scope>
    <source>
        <strain evidence="3">wikel</strain>
    </source>
</reference>
<dbReference type="PaxDb" id="6945-B7PIQ5"/>
<accession>B7PIQ5</accession>